<proteinExistence type="predicted"/>
<evidence type="ECO:0000313" key="1">
    <source>
        <dbReference type="EMBL" id="SMB98612.1"/>
    </source>
</evidence>
<dbReference type="EMBL" id="FWWW01000085">
    <property type="protein sequence ID" value="SMB98612.1"/>
    <property type="molecule type" value="Genomic_DNA"/>
</dbReference>
<gene>
    <name evidence="1" type="ORF">SAMN00120144_3823</name>
</gene>
<accession>A0A1W1VZ05</accession>
<organism evidence="1 2">
    <name type="scientific">Hymenobacter roseosalivarius DSM 11622</name>
    <dbReference type="NCBI Taxonomy" id="645990"/>
    <lineage>
        <taxon>Bacteria</taxon>
        <taxon>Pseudomonadati</taxon>
        <taxon>Bacteroidota</taxon>
        <taxon>Cytophagia</taxon>
        <taxon>Cytophagales</taxon>
        <taxon>Hymenobacteraceae</taxon>
        <taxon>Hymenobacter</taxon>
    </lineage>
</organism>
<protein>
    <submittedName>
        <fullName evidence="1">Uncharacterized protein</fullName>
    </submittedName>
</protein>
<evidence type="ECO:0000313" key="2">
    <source>
        <dbReference type="Proteomes" id="UP000192266"/>
    </source>
</evidence>
<name>A0A1W1VZ05_9BACT</name>
<sequence length="71" mass="8118">MTWVPRLIKMTIDPSKPERFGRTLVRVGTMRRPRLLINCEHLLCLKMHGVAHLASHLLLLHQGGAKIQLIT</sequence>
<dbReference type="Proteomes" id="UP000192266">
    <property type="component" value="Unassembled WGS sequence"/>
</dbReference>
<dbReference type="OrthoDB" id="894187at2"/>
<keyword evidence="2" id="KW-1185">Reference proteome</keyword>
<dbReference type="RefSeq" id="WP_084446932.1">
    <property type="nucleotide sequence ID" value="NZ_FWWW01000085.1"/>
</dbReference>
<dbReference type="AlphaFoldDB" id="A0A1W1VZ05"/>
<reference evidence="1 2" key="1">
    <citation type="submission" date="2017-04" db="EMBL/GenBank/DDBJ databases">
        <authorList>
            <person name="Afonso C.L."/>
            <person name="Miller P.J."/>
            <person name="Scott M.A."/>
            <person name="Spackman E."/>
            <person name="Goraichik I."/>
            <person name="Dimitrov K.M."/>
            <person name="Suarez D.L."/>
            <person name="Swayne D.E."/>
        </authorList>
    </citation>
    <scope>NUCLEOTIDE SEQUENCE [LARGE SCALE GENOMIC DNA]</scope>
    <source>
        <strain evidence="1 2">DSM 11622</strain>
    </source>
</reference>